<feature type="domain" description="MULE transposase" evidence="1">
    <location>
        <begin position="173"/>
        <end position="236"/>
    </location>
</feature>
<dbReference type="Pfam" id="PF10551">
    <property type="entry name" value="MULE"/>
    <property type="match status" value="1"/>
</dbReference>
<evidence type="ECO:0000313" key="2">
    <source>
        <dbReference type="EMBL" id="EYC14695.1"/>
    </source>
</evidence>
<protein>
    <recommendedName>
        <fullName evidence="1">MULE transposase domain-containing protein</fullName>
    </recommendedName>
</protein>
<proteinExistence type="predicted"/>
<dbReference type="EMBL" id="JARK01001375">
    <property type="protein sequence ID" value="EYC14695.1"/>
    <property type="molecule type" value="Genomic_DNA"/>
</dbReference>
<accession>A0A016UHQ1</accession>
<reference evidence="3" key="1">
    <citation type="journal article" date="2015" name="Nat. Genet.">
        <title>The genome and transcriptome of the zoonotic hookworm Ancylostoma ceylanicum identify infection-specific gene families.</title>
        <authorList>
            <person name="Schwarz E.M."/>
            <person name="Hu Y."/>
            <person name="Antoshechkin I."/>
            <person name="Miller M.M."/>
            <person name="Sternberg P.W."/>
            <person name="Aroian R.V."/>
        </authorList>
    </citation>
    <scope>NUCLEOTIDE SEQUENCE</scope>
    <source>
        <strain evidence="3">HY135</strain>
    </source>
</reference>
<evidence type="ECO:0000313" key="3">
    <source>
        <dbReference type="Proteomes" id="UP000024635"/>
    </source>
</evidence>
<evidence type="ECO:0000259" key="1">
    <source>
        <dbReference type="Pfam" id="PF10551"/>
    </source>
</evidence>
<sequence>MSSYDYLYNLQLQQFVQQLYATNLLLAQNPADFYRYHDPVSALGMQGDQLTPGLYLAPQPLPLQDVPAAAPAPTVQDIAPVQLFRGEKEEPVDVTSSNFIKRPAAKTPSYTDALDVGTRTENSLQYTAASAQKTKVEMESVPDELSHLPDGENFLQLQTPDLHLYYSEKVIAVPILYAIARRKNFATYTTIFSRLKEVIGEHRLRIVLDFEKAAIRAAKEAFPDAVVQGCAFHLAQALNRMAEELRLRRFIRGKKRVRAVFFPRKQMLSRRTNPPFDELLESLHALNTEALGKLLFLQENVHFSKPLRRRDRIRRQKITEAMADFRNTYEAGTYITTDTINEYYRTMSRYVTEKTI</sequence>
<name>A0A016UHQ1_9BILA</name>
<dbReference type="OrthoDB" id="5864327at2759"/>
<comment type="caution">
    <text evidence="2">The sequence shown here is derived from an EMBL/GenBank/DDBJ whole genome shotgun (WGS) entry which is preliminary data.</text>
</comment>
<dbReference type="InterPro" id="IPR018289">
    <property type="entry name" value="MULE_transposase_dom"/>
</dbReference>
<keyword evidence="3" id="KW-1185">Reference proteome</keyword>
<dbReference type="Proteomes" id="UP000024635">
    <property type="component" value="Unassembled WGS sequence"/>
</dbReference>
<gene>
    <name evidence="2" type="primary">Acey_s0039.g108</name>
    <name evidence="2" type="ORF">Y032_0039g108</name>
</gene>
<dbReference type="AlphaFoldDB" id="A0A016UHQ1"/>
<organism evidence="2 3">
    <name type="scientific">Ancylostoma ceylanicum</name>
    <dbReference type="NCBI Taxonomy" id="53326"/>
    <lineage>
        <taxon>Eukaryota</taxon>
        <taxon>Metazoa</taxon>
        <taxon>Ecdysozoa</taxon>
        <taxon>Nematoda</taxon>
        <taxon>Chromadorea</taxon>
        <taxon>Rhabditida</taxon>
        <taxon>Rhabditina</taxon>
        <taxon>Rhabditomorpha</taxon>
        <taxon>Strongyloidea</taxon>
        <taxon>Ancylostomatidae</taxon>
        <taxon>Ancylostomatinae</taxon>
        <taxon>Ancylostoma</taxon>
    </lineage>
</organism>